<evidence type="ECO:0000313" key="16">
    <source>
        <dbReference type="EMBL" id="KQK13730.1"/>
    </source>
</evidence>
<evidence type="ECO:0000313" key="18">
    <source>
        <dbReference type="Proteomes" id="UP000008810"/>
    </source>
</evidence>
<dbReference type="NCBIfam" id="TIGR01647">
    <property type="entry name" value="ATPase-IIIA_H"/>
    <property type="match status" value="1"/>
</dbReference>
<dbReference type="FunFam" id="3.40.1110.10:FF:000004">
    <property type="entry name" value="Plasma membrane ATPase"/>
    <property type="match status" value="1"/>
</dbReference>
<keyword evidence="3" id="KW-0597">Phosphoprotein</keyword>
<evidence type="ECO:0000256" key="9">
    <source>
        <dbReference type="ARBA" id="ARBA00022967"/>
    </source>
</evidence>
<feature type="transmembrane region" description="Helical" evidence="14">
    <location>
        <begin position="711"/>
        <end position="732"/>
    </location>
</feature>
<feature type="transmembrane region" description="Helical" evidence="14">
    <location>
        <begin position="649"/>
        <end position="665"/>
    </location>
</feature>
<dbReference type="Gene3D" id="1.20.1110.10">
    <property type="entry name" value="Calcium-transporting ATPase, transmembrane domain"/>
    <property type="match status" value="3"/>
</dbReference>
<comment type="subcellular location">
    <subcellularLocation>
        <location evidence="14">Cell membrane</location>
        <topology evidence="14">Multi-pass membrane protein</topology>
    </subcellularLocation>
    <subcellularLocation>
        <location evidence="1">Membrane</location>
        <topology evidence="1">Multi-pass membrane protein</topology>
    </subcellularLocation>
</comment>
<evidence type="ECO:0000256" key="3">
    <source>
        <dbReference type="ARBA" id="ARBA00022553"/>
    </source>
</evidence>
<keyword evidence="10 14" id="KW-1133">Transmembrane helix</keyword>
<keyword evidence="12 14" id="KW-0472">Membrane</keyword>
<keyword evidence="8 14" id="KW-0460">Magnesium</keyword>
<keyword evidence="6 14" id="KW-0547">Nucleotide-binding</keyword>
<reference evidence="16" key="2">
    <citation type="submission" date="2017-06" db="EMBL/GenBank/DDBJ databases">
        <title>WGS assembly of Brachypodium distachyon.</title>
        <authorList>
            <consortium name="The International Brachypodium Initiative"/>
            <person name="Lucas S."/>
            <person name="Harmon-Smith M."/>
            <person name="Lail K."/>
            <person name="Tice H."/>
            <person name="Grimwood J."/>
            <person name="Bruce D."/>
            <person name="Barry K."/>
            <person name="Shu S."/>
            <person name="Lindquist E."/>
            <person name="Wang M."/>
            <person name="Pitluck S."/>
            <person name="Vogel J.P."/>
            <person name="Garvin D.F."/>
            <person name="Mockler T.C."/>
            <person name="Schmutz J."/>
            <person name="Rokhsar D."/>
            <person name="Bevan M.W."/>
        </authorList>
    </citation>
    <scope>NUCLEOTIDE SEQUENCE</scope>
    <source>
        <strain evidence="16">Bd21</strain>
    </source>
</reference>
<feature type="transmembrane region" description="Helical" evidence="14">
    <location>
        <begin position="744"/>
        <end position="761"/>
    </location>
</feature>
<keyword evidence="14" id="KW-0813">Transport</keyword>
<dbReference type="PRINTS" id="PR00119">
    <property type="entry name" value="CATATPASE"/>
</dbReference>
<dbReference type="InterPro" id="IPR044492">
    <property type="entry name" value="P_typ_ATPase_HD_dom"/>
</dbReference>
<dbReference type="SUPFAM" id="SSF81653">
    <property type="entry name" value="Calcium ATPase, transduction domain A"/>
    <property type="match status" value="1"/>
</dbReference>
<evidence type="ECO:0000256" key="8">
    <source>
        <dbReference type="ARBA" id="ARBA00022842"/>
    </source>
</evidence>
<dbReference type="ExpressionAtlas" id="A0A0Q3RLD8">
    <property type="expression patterns" value="baseline and differential"/>
</dbReference>
<dbReference type="Gramene" id="KQK13730">
    <property type="protein sequence ID" value="KQK13730"/>
    <property type="gene ID" value="BRADI_1g12117v3"/>
</dbReference>
<dbReference type="InterPro" id="IPR023298">
    <property type="entry name" value="ATPase_P-typ_TM_dom_sf"/>
</dbReference>
<feature type="domain" description="Cation-transporting P-type ATPase N-terminal" evidence="15">
    <location>
        <begin position="17"/>
        <end position="89"/>
    </location>
</feature>
<dbReference type="Pfam" id="PF00690">
    <property type="entry name" value="Cation_ATPase_N"/>
    <property type="match status" value="1"/>
</dbReference>
<dbReference type="InterPro" id="IPR018303">
    <property type="entry name" value="ATPase_P-typ_P_site"/>
</dbReference>
<evidence type="ECO:0000256" key="12">
    <source>
        <dbReference type="ARBA" id="ARBA00023136"/>
    </source>
</evidence>
<dbReference type="EMBL" id="CM000880">
    <property type="protein sequence ID" value="KQK13730.1"/>
    <property type="molecule type" value="Genomic_DNA"/>
</dbReference>
<sequence>MADKEGNLDAVLKEVVDLENIPVDEVFENLRCGREGLTSQQAQQRLQIFGPNKLEEKEESKFLKFLGFMWNPLSWVMEAAAIMAIALANGGGKPPDWQDFVGIITLLLINSTISFIEENNAGNAAAALMARLAPKAKVLRDGRWTEEEAAVLVPGDIISIKLGDIIPADARLLDGDPLKIDQSALTGESLPATKGPGDGVYSGSTVKQGEIKAVVIATGVHTFFGKAAHLVDSTNQVGHFQQVLTAIGNFCICSIAVGMFVEIIVMYPIQHRAYRPGIDNLLVLLIGGIPIAMPTVLSVTMAIGSHRLSQQGAITKRMTAIEEMAGMDVLCSDKTGTLTLNKLSVDKNLIEVFERGVTQDQVILMAARASRIENQDAIDTAIVGMLADPKEARAGIQEVHFLPFNPTDKRTALTYIDGDGNMYRVSKGAPEQILNLAHNKSEIEQKVHAVIDKFAERGLRSLGVAYQDVPDGRKESPGRPWHFVALLPLFDPPRHDSAETIQRALNLGVNVKMITGDQLAIGKETGRRLGMGTNMYPSSALLGQNKDESIADLPVDDLIEKADGFAGVFPEHKYEIVKRLQARKHICGMTGDGVNDAPALKKADIGIAVADATDAARSASDIVLTEPGLSVIISAVLTSRAIFQRMKNYTIYAVSITIRIVRIFHVKSLEKTAQDDFQMLASAVYLQVSTISQALIFVTRSRSWSFVERPGFLLVFAFFVAQLIATLIAVYADWGFTSIKGIGWGWAGTVWLYNLVFYFPLDIIKFLIRYALSGKAWDLVIDQRVAFTRKKHFGKEERELKWAHAQRTLHGLQPPDAKLFPEKAGYSEMNQMAEEAKRRAEIARLRELHTLKGHVESVVKLKGLDIDTIQQSYTV</sequence>
<evidence type="ECO:0000259" key="15">
    <source>
        <dbReference type="SMART" id="SM00831"/>
    </source>
</evidence>
<dbReference type="GO" id="GO:0005886">
    <property type="term" value="C:plasma membrane"/>
    <property type="evidence" value="ECO:0007669"/>
    <property type="project" value="UniProtKB-SubCell"/>
</dbReference>
<evidence type="ECO:0000256" key="11">
    <source>
        <dbReference type="ARBA" id="ARBA00023065"/>
    </source>
</evidence>
<comment type="catalytic activity">
    <reaction evidence="13 14">
        <text>ATP + H2O + H(+)(in) = ADP + phosphate + 2 H(+)(out)</text>
        <dbReference type="Rhea" id="RHEA:20852"/>
        <dbReference type="ChEBI" id="CHEBI:15377"/>
        <dbReference type="ChEBI" id="CHEBI:15378"/>
        <dbReference type="ChEBI" id="CHEBI:30616"/>
        <dbReference type="ChEBI" id="CHEBI:43474"/>
        <dbReference type="ChEBI" id="CHEBI:456216"/>
        <dbReference type="EC" id="7.1.2.1"/>
    </reaction>
</comment>
<dbReference type="Pfam" id="PF00702">
    <property type="entry name" value="Hydrolase"/>
    <property type="match status" value="1"/>
</dbReference>
<dbReference type="SUPFAM" id="SSF56784">
    <property type="entry name" value="HAD-like"/>
    <property type="match status" value="1"/>
</dbReference>
<dbReference type="GO" id="GO:0005524">
    <property type="term" value="F:ATP binding"/>
    <property type="evidence" value="ECO:0007669"/>
    <property type="project" value="UniProtKB-UniRule"/>
</dbReference>
<evidence type="ECO:0000256" key="13">
    <source>
        <dbReference type="ARBA" id="ARBA00048122"/>
    </source>
</evidence>
<reference evidence="17" key="3">
    <citation type="submission" date="2018-08" db="UniProtKB">
        <authorList>
            <consortium name="EnsemblPlants"/>
        </authorList>
    </citation>
    <scope>IDENTIFICATION</scope>
    <source>
        <strain evidence="17">cv. Bd21</strain>
    </source>
</reference>
<evidence type="ECO:0000256" key="2">
    <source>
        <dbReference type="ARBA" id="ARBA00008804"/>
    </source>
</evidence>
<feature type="transmembrane region" description="Helical" evidence="14">
    <location>
        <begin position="677"/>
        <end position="699"/>
    </location>
</feature>
<evidence type="ECO:0000256" key="10">
    <source>
        <dbReference type="ARBA" id="ARBA00022989"/>
    </source>
</evidence>
<keyword evidence="4 14" id="KW-0812">Transmembrane</keyword>
<evidence type="ECO:0000256" key="5">
    <source>
        <dbReference type="ARBA" id="ARBA00022723"/>
    </source>
</evidence>
<evidence type="ECO:0000313" key="17">
    <source>
        <dbReference type="EnsemblPlants" id="KQK13730"/>
    </source>
</evidence>
<dbReference type="FunFam" id="2.70.150.10:FF:000004">
    <property type="entry name" value="Plasma membrane ATPase"/>
    <property type="match status" value="1"/>
</dbReference>
<organism evidence="16">
    <name type="scientific">Brachypodium distachyon</name>
    <name type="common">Purple false brome</name>
    <name type="synonym">Trachynia distachya</name>
    <dbReference type="NCBI Taxonomy" id="15368"/>
    <lineage>
        <taxon>Eukaryota</taxon>
        <taxon>Viridiplantae</taxon>
        <taxon>Streptophyta</taxon>
        <taxon>Embryophyta</taxon>
        <taxon>Tracheophyta</taxon>
        <taxon>Spermatophyta</taxon>
        <taxon>Magnoliopsida</taxon>
        <taxon>Liliopsida</taxon>
        <taxon>Poales</taxon>
        <taxon>Poaceae</taxon>
        <taxon>BOP clade</taxon>
        <taxon>Pooideae</taxon>
        <taxon>Stipodae</taxon>
        <taxon>Brachypodieae</taxon>
        <taxon>Brachypodium</taxon>
    </lineage>
</organism>
<dbReference type="EnsemblPlants" id="KQK13730">
    <property type="protein sequence ID" value="KQK13730"/>
    <property type="gene ID" value="BRADI_1g12117v3"/>
</dbReference>
<evidence type="ECO:0000256" key="6">
    <source>
        <dbReference type="ARBA" id="ARBA00022741"/>
    </source>
</evidence>
<dbReference type="SUPFAM" id="SSF81665">
    <property type="entry name" value="Calcium ATPase, transmembrane domain M"/>
    <property type="match status" value="1"/>
</dbReference>
<feature type="transmembrane region" description="Helical" evidence="14">
    <location>
        <begin position="100"/>
        <end position="116"/>
    </location>
</feature>
<keyword evidence="14" id="KW-0375">Hydrogen ion transport</keyword>
<evidence type="ECO:0000256" key="1">
    <source>
        <dbReference type="ARBA" id="ARBA00004141"/>
    </source>
</evidence>
<dbReference type="SMART" id="SM00831">
    <property type="entry name" value="Cation_ATPase_N"/>
    <property type="match status" value="1"/>
</dbReference>
<keyword evidence="5" id="KW-0479">Metal-binding</keyword>
<dbReference type="InterPro" id="IPR036412">
    <property type="entry name" value="HAD-like_sf"/>
</dbReference>
<dbReference type="FunFam" id="3.40.50.1000:FF:000211">
    <property type="entry name" value="Plasma membrane ATPase"/>
    <property type="match status" value="1"/>
</dbReference>
<dbReference type="InterPro" id="IPR001757">
    <property type="entry name" value="P_typ_ATPase"/>
</dbReference>
<evidence type="ECO:0000256" key="7">
    <source>
        <dbReference type="ARBA" id="ARBA00022840"/>
    </source>
</evidence>
<dbReference type="InterPro" id="IPR004014">
    <property type="entry name" value="ATPase_P-typ_cation-transptr_N"/>
</dbReference>
<reference evidence="16 17" key="1">
    <citation type="journal article" date="2010" name="Nature">
        <title>Genome sequencing and analysis of the model grass Brachypodium distachyon.</title>
        <authorList>
            <consortium name="International Brachypodium Initiative"/>
        </authorList>
    </citation>
    <scope>NUCLEOTIDE SEQUENCE [LARGE SCALE GENOMIC DNA]</scope>
    <source>
        <strain evidence="16">Bd21</strain>
        <strain evidence="17">cv. Bd21</strain>
    </source>
</reference>
<accession>A0A0Q3RLD8</accession>
<dbReference type="PROSITE" id="PS00154">
    <property type="entry name" value="ATPASE_E1_E2"/>
    <property type="match status" value="1"/>
</dbReference>
<dbReference type="Gene3D" id="6.10.140.890">
    <property type="match status" value="1"/>
</dbReference>
<feature type="transmembrane region" description="Helical" evidence="14">
    <location>
        <begin position="65"/>
        <end position="88"/>
    </location>
</feature>
<dbReference type="InterPro" id="IPR023299">
    <property type="entry name" value="ATPase_P-typ_cyto_dom_N"/>
</dbReference>
<dbReference type="InterPro" id="IPR008250">
    <property type="entry name" value="ATPase_P-typ_transduc_dom_A_sf"/>
</dbReference>
<dbReference type="SFLD" id="SFLDG00002">
    <property type="entry name" value="C1.7:_P-type_atpase_like"/>
    <property type="match status" value="1"/>
</dbReference>
<dbReference type="PANTHER" id="PTHR42861">
    <property type="entry name" value="CALCIUM-TRANSPORTING ATPASE"/>
    <property type="match status" value="1"/>
</dbReference>
<dbReference type="GO" id="GO:0016887">
    <property type="term" value="F:ATP hydrolysis activity"/>
    <property type="evidence" value="ECO:0007669"/>
    <property type="project" value="InterPro"/>
</dbReference>
<dbReference type="SFLD" id="SFLDF00027">
    <property type="entry name" value="p-type_atpase"/>
    <property type="match status" value="1"/>
</dbReference>
<protein>
    <recommendedName>
        <fullName evidence="14">Plasma membrane ATPase</fullName>
        <ecNumber evidence="14">7.1.2.1</ecNumber>
    </recommendedName>
</protein>
<dbReference type="GO" id="GO:0008553">
    <property type="term" value="F:P-type proton-exporting transporter activity"/>
    <property type="evidence" value="ECO:0007669"/>
    <property type="project" value="UniProtKB-UniRule"/>
</dbReference>
<dbReference type="Gene3D" id="3.40.1110.10">
    <property type="entry name" value="Calcium-transporting ATPase, cytoplasmic domain N"/>
    <property type="match status" value="1"/>
</dbReference>
<name>A0A0Q3RLD8_BRADI</name>
<dbReference type="EC" id="7.1.2.1" evidence="14"/>
<dbReference type="GO" id="GO:0046872">
    <property type="term" value="F:metal ion binding"/>
    <property type="evidence" value="ECO:0007669"/>
    <property type="project" value="UniProtKB-KW"/>
</dbReference>
<dbReference type="InterPro" id="IPR006534">
    <property type="entry name" value="P-type_ATPase_IIIA"/>
</dbReference>
<comment type="similarity">
    <text evidence="2 14">Belongs to the cation transport ATPase (P-type) (TC 3.A.3) family. Type IIIA subfamily.</text>
</comment>
<proteinExistence type="inferred from homology"/>
<dbReference type="Pfam" id="PF00122">
    <property type="entry name" value="E1-E2_ATPase"/>
    <property type="match status" value="1"/>
</dbReference>
<feature type="transmembrane region" description="Helical" evidence="14">
    <location>
        <begin position="281"/>
        <end position="303"/>
    </location>
</feature>
<dbReference type="InterPro" id="IPR059000">
    <property type="entry name" value="ATPase_P-type_domA"/>
</dbReference>
<dbReference type="OrthoDB" id="116380at2759"/>
<gene>
    <name evidence="17" type="primary">LOC100844944</name>
    <name evidence="16" type="ORF">BRADI_1g12117v3</name>
</gene>
<keyword evidence="11 14" id="KW-0406">Ion transport</keyword>
<evidence type="ECO:0000256" key="14">
    <source>
        <dbReference type="RuleBase" id="RU362083"/>
    </source>
</evidence>
<dbReference type="GO" id="GO:0120029">
    <property type="term" value="P:proton export across plasma membrane"/>
    <property type="evidence" value="ECO:0007669"/>
    <property type="project" value="UniProtKB-UniRule"/>
</dbReference>
<keyword evidence="18" id="KW-1185">Reference proteome</keyword>
<dbReference type="Proteomes" id="UP000008810">
    <property type="component" value="Chromosome 1"/>
</dbReference>
<dbReference type="AlphaFoldDB" id="A0A0Q3RLD8"/>
<dbReference type="Gene3D" id="3.40.50.1000">
    <property type="entry name" value="HAD superfamily/HAD-like"/>
    <property type="match status" value="1"/>
</dbReference>
<dbReference type="InterPro" id="IPR023214">
    <property type="entry name" value="HAD_sf"/>
</dbReference>
<keyword evidence="7 14" id="KW-0067">ATP-binding</keyword>
<dbReference type="SFLD" id="SFLDS00003">
    <property type="entry name" value="Haloacid_Dehalogenase"/>
    <property type="match status" value="1"/>
</dbReference>
<dbReference type="NCBIfam" id="TIGR01494">
    <property type="entry name" value="ATPase_P-type"/>
    <property type="match status" value="2"/>
</dbReference>
<feature type="transmembrane region" description="Helical" evidence="14">
    <location>
        <begin position="243"/>
        <end position="269"/>
    </location>
</feature>
<keyword evidence="9 14" id="KW-1278">Translocase</keyword>
<dbReference type="PRINTS" id="PR00120">
    <property type="entry name" value="HATPASE"/>
</dbReference>
<dbReference type="CDD" id="cd02076">
    <property type="entry name" value="P-type_ATPase_H"/>
    <property type="match status" value="1"/>
</dbReference>
<evidence type="ECO:0000256" key="4">
    <source>
        <dbReference type="ARBA" id="ARBA00022692"/>
    </source>
</evidence>